<dbReference type="InterPro" id="IPR005247">
    <property type="entry name" value="YbhB_YbcL/LppC-like"/>
</dbReference>
<name>A0A4P2QVR8_SORCE</name>
<dbReference type="Gene3D" id="3.90.280.10">
    <property type="entry name" value="PEBP-like"/>
    <property type="match status" value="1"/>
</dbReference>
<dbReference type="InterPro" id="IPR008914">
    <property type="entry name" value="PEBP"/>
</dbReference>
<sequence>MRTITDRLIRSLGILILTSVPLATLNCSDDDTGPSGDGGGSATSTGTTSGPGSTSSTTSASSTTTAATTGTGGAGGAGDGGGGGDAGGANDGGGGASSAEFAITSPNHEEGDEFADKYTCAAAGFNGSLLPELNWTAGPPGTKSYAITFIDVTLAHKTPPNMNGYHWVIYNIPANVTSLPEEFKDAASIGAKQNSNYLGPCPNFGGGSANTDTYEFTIYALAEDSITIAGTGTAAVKDAETKLEANNLAKAKLTGTSNASPP</sequence>
<dbReference type="EMBL" id="CP012672">
    <property type="protein sequence ID" value="AUX34530.1"/>
    <property type="molecule type" value="Genomic_DNA"/>
</dbReference>
<dbReference type="Proteomes" id="UP000295497">
    <property type="component" value="Chromosome"/>
</dbReference>
<dbReference type="SUPFAM" id="SSF49777">
    <property type="entry name" value="PEBP-like"/>
    <property type="match status" value="1"/>
</dbReference>
<evidence type="ECO:0000313" key="3">
    <source>
        <dbReference type="EMBL" id="AUX34530.1"/>
    </source>
</evidence>
<dbReference type="CDD" id="cd00865">
    <property type="entry name" value="PEBP_bact_arch"/>
    <property type="match status" value="1"/>
</dbReference>
<feature type="signal peptide" evidence="2">
    <location>
        <begin position="1"/>
        <end position="23"/>
    </location>
</feature>
<proteinExistence type="predicted"/>
<feature type="chain" id="PRO_5020603687" description="YbhB/YbcL family Raf kinase inhibitor-like protein" evidence="2">
    <location>
        <begin position="24"/>
        <end position="262"/>
    </location>
</feature>
<protein>
    <recommendedName>
        <fullName evidence="5">YbhB/YbcL family Raf kinase inhibitor-like protein</fullName>
    </recommendedName>
</protein>
<evidence type="ECO:0000256" key="2">
    <source>
        <dbReference type="SAM" id="SignalP"/>
    </source>
</evidence>
<reference evidence="3 4" key="1">
    <citation type="submission" date="2015-09" db="EMBL/GenBank/DDBJ databases">
        <title>Sorangium comparison.</title>
        <authorList>
            <person name="Zaburannyi N."/>
            <person name="Bunk B."/>
            <person name="Overmann J."/>
            <person name="Mueller R."/>
        </authorList>
    </citation>
    <scope>NUCLEOTIDE SEQUENCE [LARGE SCALE GENOMIC DNA]</scope>
    <source>
        <strain evidence="3 4">So ce836</strain>
    </source>
</reference>
<feature type="compositionally biased region" description="Gly residues" evidence="1">
    <location>
        <begin position="70"/>
        <end position="96"/>
    </location>
</feature>
<keyword evidence="2" id="KW-0732">Signal</keyword>
<evidence type="ECO:0000313" key="4">
    <source>
        <dbReference type="Proteomes" id="UP000295497"/>
    </source>
</evidence>
<feature type="compositionally biased region" description="Low complexity" evidence="1">
    <location>
        <begin position="42"/>
        <end position="69"/>
    </location>
</feature>
<organism evidence="3 4">
    <name type="scientific">Sorangium cellulosum</name>
    <name type="common">Polyangium cellulosum</name>
    <dbReference type="NCBI Taxonomy" id="56"/>
    <lineage>
        <taxon>Bacteria</taxon>
        <taxon>Pseudomonadati</taxon>
        <taxon>Myxococcota</taxon>
        <taxon>Polyangia</taxon>
        <taxon>Polyangiales</taxon>
        <taxon>Polyangiaceae</taxon>
        <taxon>Sorangium</taxon>
    </lineage>
</organism>
<feature type="region of interest" description="Disordered" evidence="1">
    <location>
        <begin position="28"/>
        <end position="101"/>
    </location>
</feature>
<dbReference type="InterPro" id="IPR036610">
    <property type="entry name" value="PEBP-like_sf"/>
</dbReference>
<dbReference type="RefSeq" id="WP_129577726.1">
    <property type="nucleotide sequence ID" value="NZ_CP012672.1"/>
</dbReference>
<dbReference type="AlphaFoldDB" id="A0A4P2QVR8"/>
<gene>
    <name evidence="3" type="ORF">SOCE836_067040</name>
</gene>
<evidence type="ECO:0000256" key="1">
    <source>
        <dbReference type="SAM" id="MobiDB-lite"/>
    </source>
</evidence>
<dbReference type="Pfam" id="PF01161">
    <property type="entry name" value="PBP"/>
    <property type="match status" value="1"/>
</dbReference>
<evidence type="ECO:0008006" key="5">
    <source>
        <dbReference type="Google" id="ProtNLM"/>
    </source>
</evidence>
<accession>A0A4P2QVR8</accession>